<keyword evidence="1" id="KW-0812">Transmembrane</keyword>
<dbReference type="Proteomes" id="UP001597102">
    <property type="component" value="Unassembled WGS sequence"/>
</dbReference>
<dbReference type="InterPro" id="IPR013099">
    <property type="entry name" value="K_chnl_dom"/>
</dbReference>
<evidence type="ECO:0000313" key="4">
    <source>
        <dbReference type="Proteomes" id="UP001597102"/>
    </source>
</evidence>
<evidence type="ECO:0000259" key="2">
    <source>
        <dbReference type="Pfam" id="PF07885"/>
    </source>
</evidence>
<dbReference type="EMBL" id="JBHTJO010000001">
    <property type="protein sequence ID" value="MFD0986442.1"/>
    <property type="molecule type" value="Genomic_DNA"/>
</dbReference>
<feature type="domain" description="Potassium channel" evidence="2">
    <location>
        <begin position="61"/>
        <end position="129"/>
    </location>
</feature>
<name>A0ABW3J7Y8_9HYPH</name>
<evidence type="ECO:0000313" key="3">
    <source>
        <dbReference type="EMBL" id="MFD0986442.1"/>
    </source>
</evidence>
<dbReference type="Pfam" id="PF07885">
    <property type="entry name" value="Ion_trans_2"/>
    <property type="match status" value="1"/>
</dbReference>
<keyword evidence="4" id="KW-1185">Reference proteome</keyword>
<evidence type="ECO:0000256" key="1">
    <source>
        <dbReference type="SAM" id="Phobius"/>
    </source>
</evidence>
<protein>
    <submittedName>
        <fullName evidence="3">Ion channel</fullName>
    </submittedName>
</protein>
<accession>A0ABW3J7Y8</accession>
<proteinExistence type="predicted"/>
<sequence>MWISVVVAIAALVVVLSAHYWTLWGLSAITPSDDADNHKRSLAMLVLLVSAHLSHIVGYALLLGLLIDLGGWGQFAKVDANAVDLLYFSSSAYTTLGFADATPKGDLRLISVFEGLAGFMALTWSATFVYSSFKATWRR</sequence>
<dbReference type="SUPFAM" id="SSF81324">
    <property type="entry name" value="Voltage-gated potassium channels"/>
    <property type="match status" value="1"/>
</dbReference>
<reference evidence="4" key="1">
    <citation type="journal article" date="2019" name="Int. J. Syst. Evol. Microbiol.">
        <title>The Global Catalogue of Microorganisms (GCM) 10K type strain sequencing project: providing services to taxonomists for standard genome sequencing and annotation.</title>
        <authorList>
            <consortium name="The Broad Institute Genomics Platform"/>
            <consortium name="The Broad Institute Genome Sequencing Center for Infectious Disease"/>
            <person name="Wu L."/>
            <person name="Ma J."/>
        </authorList>
    </citation>
    <scope>NUCLEOTIDE SEQUENCE [LARGE SCALE GENOMIC DNA]</scope>
    <source>
        <strain evidence="4">CCUG 61697</strain>
    </source>
</reference>
<dbReference type="RefSeq" id="WP_379086581.1">
    <property type="nucleotide sequence ID" value="NZ_JBHTJO010000001.1"/>
</dbReference>
<comment type="caution">
    <text evidence="3">The sequence shown here is derived from an EMBL/GenBank/DDBJ whole genome shotgun (WGS) entry which is preliminary data.</text>
</comment>
<organism evidence="3 4">
    <name type="scientific">Methyloligella solikamskensis</name>
    <dbReference type="NCBI Taxonomy" id="1177756"/>
    <lineage>
        <taxon>Bacteria</taxon>
        <taxon>Pseudomonadati</taxon>
        <taxon>Pseudomonadota</taxon>
        <taxon>Alphaproteobacteria</taxon>
        <taxon>Hyphomicrobiales</taxon>
        <taxon>Hyphomicrobiaceae</taxon>
        <taxon>Methyloligella</taxon>
    </lineage>
</organism>
<keyword evidence="1" id="KW-0472">Membrane</keyword>
<gene>
    <name evidence="3" type="ORF">ACFQ2F_04960</name>
</gene>
<dbReference type="Gene3D" id="1.10.287.70">
    <property type="match status" value="1"/>
</dbReference>
<keyword evidence="1" id="KW-1133">Transmembrane helix</keyword>
<feature type="transmembrane region" description="Helical" evidence="1">
    <location>
        <begin position="112"/>
        <end position="133"/>
    </location>
</feature>
<feature type="transmembrane region" description="Helical" evidence="1">
    <location>
        <begin position="41"/>
        <end position="67"/>
    </location>
</feature>